<name>A0A1H9JEL7_9GAMM</name>
<dbReference type="EMBL" id="FOFS01000011">
    <property type="protein sequence ID" value="SEQ85282.1"/>
    <property type="molecule type" value="Genomic_DNA"/>
</dbReference>
<dbReference type="InterPro" id="IPR038277">
    <property type="entry name" value="UreF_sf"/>
</dbReference>
<organism evidence="4 5">
    <name type="scientific">Solimonas aquatica</name>
    <dbReference type="NCBI Taxonomy" id="489703"/>
    <lineage>
        <taxon>Bacteria</taxon>
        <taxon>Pseudomonadati</taxon>
        <taxon>Pseudomonadota</taxon>
        <taxon>Gammaproteobacteria</taxon>
        <taxon>Nevskiales</taxon>
        <taxon>Nevskiaceae</taxon>
        <taxon>Solimonas</taxon>
    </lineage>
</organism>
<gene>
    <name evidence="3" type="primary">ureF</name>
    <name evidence="4" type="ORF">SAMN04488038_111131</name>
</gene>
<dbReference type="InterPro" id="IPR002639">
    <property type="entry name" value="UreF"/>
</dbReference>
<dbReference type="HAMAP" id="MF_01385">
    <property type="entry name" value="UreF"/>
    <property type="match status" value="1"/>
</dbReference>
<comment type="subunit">
    <text evidence="3">UreD, UreF and UreG form a complex that acts as a GTP-hydrolysis-dependent molecular chaperone, activating the urease apoprotein by helping to assemble the nickel containing metallocenter of UreC. The UreE protein probably delivers the nickel.</text>
</comment>
<keyword evidence="5" id="KW-1185">Reference proteome</keyword>
<evidence type="ECO:0000256" key="2">
    <source>
        <dbReference type="ARBA" id="ARBA00023186"/>
    </source>
</evidence>
<dbReference type="AlphaFoldDB" id="A0A1H9JEL7"/>
<dbReference type="Pfam" id="PF01730">
    <property type="entry name" value="UreF"/>
    <property type="match status" value="1"/>
</dbReference>
<evidence type="ECO:0000256" key="3">
    <source>
        <dbReference type="HAMAP-Rule" id="MF_01385"/>
    </source>
</evidence>
<sequence>MSALNEATLYRLLAWTSPSYPIGAFSYSHGLEWAIEEGNVRDVKTLVAYIEAALRRGGAWIDAVLFCQAWRVAHEPQAFDEIAELAGAFRGSAETALESQQQGASFLQVTRAAWPHPLLDAYAQRSQGQPRAHAVVMALACAAHGIALAPALSAYLHGFAANLVSAGVRLVPLGQTDGQRATAALAAVVEDVARAAPGCALEDLGSAAPRLELCSMKHETQYTRLFRS</sequence>
<dbReference type="PANTHER" id="PTHR33620:SF1">
    <property type="entry name" value="UREASE ACCESSORY PROTEIN F"/>
    <property type="match status" value="1"/>
</dbReference>
<dbReference type="PIRSF" id="PIRSF009467">
    <property type="entry name" value="Ureas_acces_UreF"/>
    <property type="match status" value="1"/>
</dbReference>
<dbReference type="GO" id="GO:0005737">
    <property type="term" value="C:cytoplasm"/>
    <property type="evidence" value="ECO:0007669"/>
    <property type="project" value="UniProtKB-SubCell"/>
</dbReference>
<reference evidence="4 5" key="1">
    <citation type="submission" date="2016-10" db="EMBL/GenBank/DDBJ databases">
        <authorList>
            <person name="de Groot N.N."/>
        </authorList>
    </citation>
    <scope>NUCLEOTIDE SEQUENCE [LARGE SCALE GENOMIC DNA]</scope>
    <source>
        <strain evidence="4 5">DSM 25927</strain>
    </source>
</reference>
<dbReference type="PANTHER" id="PTHR33620">
    <property type="entry name" value="UREASE ACCESSORY PROTEIN F"/>
    <property type="match status" value="1"/>
</dbReference>
<keyword evidence="1 3" id="KW-0996">Nickel insertion</keyword>
<dbReference type="STRING" id="489703.SAMN04488038_111131"/>
<accession>A0A1H9JEL7</accession>
<keyword evidence="2 3" id="KW-0143">Chaperone</keyword>
<comment type="function">
    <text evidence="3">Required for maturation of urease via the functional incorporation of the urease nickel metallocenter.</text>
</comment>
<evidence type="ECO:0000313" key="5">
    <source>
        <dbReference type="Proteomes" id="UP000199233"/>
    </source>
</evidence>
<comment type="subcellular location">
    <subcellularLocation>
        <location evidence="3">Cytoplasm</location>
    </subcellularLocation>
</comment>
<dbReference type="RefSeq" id="WP_093287672.1">
    <property type="nucleotide sequence ID" value="NZ_FOFS01000011.1"/>
</dbReference>
<dbReference type="Proteomes" id="UP000199233">
    <property type="component" value="Unassembled WGS sequence"/>
</dbReference>
<proteinExistence type="inferred from homology"/>
<dbReference type="OrthoDB" id="9798772at2"/>
<evidence type="ECO:0000256" key="1">
    <source>
        <dbReference type="ARBA" id="ARBA00022988"/>
    </source>
</evidence>
<dbReference type="Gene3D" id="1.10.4190.10">
    <property type="entry name" value="Urease accessory protein UreF"/>
    <property type="match status" value="1"/>
</dbReference>
<keyword evidence="3" id="KW-0963">Cytoplasm</keyword>
<protein>
    <recommendedName>
        <fullName evidence="3">Urease accessory protein UreF</fullName>
    </recommendedName>
</protein>
<comment type="similarity">
    <text evidence="3">Belongs to the UreF family.</text>
</comment>
<dbReference type="GO" id="GO:0016151">
    <property type="term" value="F:nickel cation binding"/>
    <property type="evidence" value="ECO:0007669"/>
    <property type="project" value="UniProtKB-UniRule"/>
</dbReference>
<evidence type="ECO:0000313" key="4">
    <source>
        <dbReference type="EMBL" id="SEQ85282.1"/>
    </source>
</evidence>